<organism evidence="1 2">
    <name type="scientific">Leptospirillum ferrodiazotrophum</name>
    <dbReference type="NCBI Taxonomy" id="412449"/>
    <lineage>
        <taxon>Bacteria</taxon>
        <taxon>Pseudomonadati</taxon>
        <taxon>Nitrospirota</taxon>
        <taxon>Nitrospiria</taxon>
        <taxon>Nitrospirales</taxon>
        <taxon>Nitrospiraceae</taxon>
        <taxon>Leptospirillum</taxon>
    </lineage>
</organism>
<name>C6HVA5_9BACT</name>
<gene>
    <name evidence="1" type="ORF">UBAL3_78920072</name>
</gene>
<dbReference type="Proteomes" id="UP000009374">
    <property type="component" value="Unassembled WGS sequence"/>
</dbReference>
<dbReference type="EMBL" id="GG693862">
    <property type="protein sequence ID" value="EES53479.1"/>
    <property type="molecule type" value="Genomic_DNA"/>
</dbReference>
<evidence type="ECO:0000313" key="1">
    <source>
        <dbReference type="EMBL" id="EES53479.1"/>
    </source>
</evidence>
<sequence>MRFGTLLVPVILVAGILFAGGEKATRASSYPLPFDPFLSPESFGCKHLLIPGAELLPHDPVVDSRVLPGWREVPMKDGKNRTIESLVIKGSSIVHKKDKDRNPVGPPRS</sequence>
<proteinExistence type="predicted"/>
<keyword evidence="2" id="KW-1185">Reference proteome</keyword>
<accession>C6HVA5</accession>
<protein>
    <submittedName>
        <fullName evidence="1">Uncharacterized protein</fullName>
    </submittedName>
</protein>
<reference evidence="1 2" key="1">
    <citation type="journal article" date="2009" name="Appl. Environ. Microbiol.">
        <title>Community genomic and proteomic analyses of chemoautotrophic iron-oxidizing "Leptospirillum rubarum" (Group II) and "Leptospirillum ferrodiazotrophum" (Group III) bacteria in acid mine drainage biofilms.</title>
        <authorList>
            <person name="Goltsman D.S."/>
            <person name="Denef V.J."/>
            <person name="Singer S.W."/>
            <person name="VerBerkmoes N.C."/>
            <person name="Lefsrud M."/>
            <person name="Mueller R.S."/>
            <person name="Dick G.J."/>
            <person name="Sun C.L."/>
            <person name="Wheeler K.E."/>
            <person name="Zemla A."/>
            <person name="Baker B.J."/>
            <person name="Hauser L."/>
            <person name="Land M."/>
            <person name="Shah M.B."/>
            <person name="Thelen M.P."/>
            <person name="Hettich R.L."/>
            <person name="Banfield J.F."/>
        </authorList>
    </citation>
    <scope>NUCLEOTIDE SEQUENCE [LARGE SCALE GENOMIC DNA]</scope>
</reference>
<evidence type="ECO:0000313" key="2">
    <source>
        <dbReference type="Proteomes" id="UP000009374"/>
    </source>
</evidence>
<dbReference type="AlphaFoldDB" id="C6HVA5"/>